<evidence type="ECO:0000256" key="5">
    <source>
        <dbReference type="ARBA" id="ARBA00022801"/>
    </source>
</evidence>
<comment type="catalytic activity">
    <reaction evidence="7 8">
        <text>L-histidinol phosphate + H2O = L-histidinol + phosphate</text>
        <dbReference type="Rhea" id="RHEA:14465"/>
        <dbReference type="ChEBI" id="CHEBI:15377"/>
        <dbReference type="ChEBI" id="CHEBI:43474"/>
        <dbReference type="ChEBI" id="CHEBI:57699"/>
        <dbReference type="ChEBI" id="CHEBI:57980"/>
        <dbReference type="EC" id="3.1.3.15"/>
    </reaction>
</comment>
<dbReference type="GO" id="GO:0000105">
    <property type="term" value="P:L-histidine biosynthetic process"/>
    <property type="evidence" value="ECO:0007669"/>
    <property type="project" value="UniProtKB-UniRule"/>
</dbReference>
<comment type="caution">
    <text evidence="10">The sequence shown here is derived from an EMBL/GenBank/DDBJ whole genome shotgun (WGS) entry which is preliminary data.</text>
</comment>
<dbReference type="Gene3D" id="3.20.20.140">
    <property type="entry name" value="Metal-dependent hydrolases"/>
    <property type="match status" value="1"/>
</dbReference>
<dbReference type="AlphaFoldDB" id="A0A7V3YGA9"/>
<protein>
    <recommendedName>
        <fullName evidence="3 8">Histidinol-phosphatase</fullName>
        <shortName evidence="8">HolPase</shortName>
        <ecNumber evidence="3 8">3.1.3.15</ecNumber>
    </recommendedName>
</protein>
<evidence type="ECO:0000256" key="6">
    <source>
        <dbReference type="ARBA" id="ARBA00023102"/>
    </source>
</evidence>
<comment type="pathway">
    <text evidence="1 8">Amino-acid biosynthesis; L-histidine biosynthesis; L-histidine from 5-phospho-alpha-D-ribose 1-diphosphate: step 8/9.</text>
</comment>
<sequence>MHTPRCGDASGTYEEYVEKALERGLREIGFSGHSPQYFLPREHRKRESAIPEEELEEYIREVEALQEKYRGSLEIRVGLEVDFVPGHERELEKIVHAFFWDYLLLSVHYLGDWPFDHPKYIGRYREWDINDLFATYFRVLREGVETGYFDAVAHFDLPKKFGFRPTREIPEMDEALLACQRYGVSLELNTAGWRRPVGEAYPSLAILVRARDLGLSVCVGSDAHRPEDVGRDFERAEDLLSRAGFTSVVRFTKRRKIPAVFREHTSCG</sequence>
<dbReference type="InterPro" id="IPR004013">
    <property type="entry name" value="PHP_dom"/>
</dbReference>
<evidence type="ECO:0000313" key="10">
    <source>
        <dbReference type="EMBL" id="HGI30286.1"/>
    </source>
</evidence>
<dbReference type="NCBIfam" id="TIGR01856">
    <property type="entry name" value="hisJ_fam"/>
    <property type="match status" value="1"/>
</dbReference>
<dbReference type="Pfam" id="PF13263">
    <property type="entry name" value="PHP_C"/>
    <property type="match status" value="1"/>
</dbReference>
<evidence type="ECO:0000259" key="9">
    <source>
        <dbReference type="Pfam" id="PF02811"/>
    </source>
</evidence>
<dbReference type="PANTHER" id="PTHR21039:SF0">
    <property type="entry name" value="HISTIDINOL-PHOSPHATASE"/>
    <property type="match status" value="1"/>
</dbReference>
<gene>
    <name evidence="10" type="ORF">ENV30_03095</name>
</gene>
<dbReference type="Pfam" id="PF02811">
    <property type="entry name" value="PHP"/>
    <property type="match status" value="1"/>
</dbReference>
<evidence type="ECO:0000256" key="8">
    <source>
        <dbReference type="RuleBase" id="RU366003"/>
    </source>
</evidence>
<dbReference type="NCBIfam" id="NF005596">
    <property type="entry name" value="PRK07328.1"/>
    <property type="match status" value="1"/>
</dbReference>
<dbReference type="EMBL" id="DTFV01000045">
    <property type="protein sequence ID" value="HGI30286.1"/>
    <property type="molecule type" value="Genomic_DNA"/>
</dbReference>
<name>A0A7V3YGA9_9BACT</name>
<dbReference type="InterPro" id="IPR010140">
    <property type="entry name" value="Histidinol_P_phosphatase_HisJ"/>
</dbReference>
<keyword evidence="4 8" id="KW-0028">Amino-acid biosynthesis</keyword>
<evidence type="ECO:0000256" key="7">
    <source>
        <dbReference type="ARBA" id="ARBA00049158"/>
    </source>
</evidence>
<proteinExistence type="inferred from homology"/>
<evidence type="ECO:0000256" key="4">
    <source>
        <dbReference type="ARBA" id="ARBA00022605"/>
    </source>
</evidence>
<evidence type="ECO:0000256" key="2">
    <source>
        <dbReference type="ARBA" id="ARBA00009152"/>
    </source>
</evidence>
<organism evidence="10">
    <name type="scientific">Candidatus Caldatribacterium californiense</name>
    <dbReference type="NCBI Taxonomy" id="1454726"/>
    <lineage>
        <taxon>Bacteria</taxon>
        <taxon>Pseudomonadati</taxon>
        <taxon>Atribacterota</taxon>
        <taxon>Atribacteria</taxon>
        <taxon>Atribacterales</taxon>
        <taxon>Candidatus Caldatribacteriaceae</taxon>
        <taxon>Candidatus Caldatribacterium</taxon>
    </lineage>
</organism>
<dbReference type="GO" id="GO:0005737">
    <property type="term" value="C:cytoplasm"/>
    <property type="evidence" value="ECO:0007669"/>
    <property type="project" value="TreeGrafter"/>
</dbReference>
<keyword evidence="6 8" id="KW-0368">Histidine biosynthesis</keyword>
<dbReference type="SUPFAM" id="SSF89550">
    <property type="entry name" value="PHP domain-like"/>
    <property type="match status" value="1"/>
</dbReference>
<evidence type="ECO:0000256" key="3">
    <source>
        <dbReference type="ARBA" id="ARBA00013085"/>
    </source>
</evidence>
<dbReference type="EC" id="3.1.3.15" evidence="3 8"/>
<evidence type="ECO:0000256" key="1">
    <source>
        <dbReference type="ARBA" id="ARBA00004970"/>
    </source>
</evidence>
<feature type="domain" description="PHP" evidence="9">
    <location>
        <begin position="1"/>
        <end position="191"/>
    </location>
</feature>
<dbReference type="GO" id="GO:0004401">
    <property type="term" value="F:histidinol-phosphatase activity"/>
    <property type="evidence" value="ECO:0007669"/>
    <property type="project" value="UniProtKB-UniRule"/>
</dbReference>
<dbReference type="CDD" id="cd12110">
    <property type="entry name" value="PHP_HisPPase_Hisj_like"/>
    <property type="match status" value="1"/>
</dbReference>
<comment type="similarity">
    <text evidence="2 8">Belongs to the PHP hydrolase family. HisK subfamily.</text>
</comment>
<reference evidence="10" key="1">
    <citation type="journal article" date="2020" name="mSystems">
        <title>Genome- and Community-Level Interaction Insights into Carbon Utilization and Element Cycling Functions of Hydrothermarchaeota in Hydrothermal Sediment.</title>
        <authorList>
            <person name="Zhou Z."/>
            <person name="Liu Y."/>
            <person name="Xu W."/>
            <person name="Pan J."/>
            <person name="Luo Z.H."/>
            <person name="Li M."/>
        </authorList>
    </citation>
    <scope>NUCLEOTIDE SEQUENCE [LARGE SCALE GENOMIC DNA]</scope>
    <source>
        <strain evidence="10">SpSt-747</strain>
    </source>
</reference>
<keyword evidence="5 8" id="KW-0378">Hydrolase</keyword>
<dbReference type="PANTHER" id="PTHR21039">
    <property type="entry name" value="HISTIDINOL PHOSPHATASE-RELATED"/>
    <property type="match status" value="1"/>
</dbReference>
<accession>A0A7V3YGA9</accession>
<dbReference type="InterPro" id="IPR016195">
    <property type="entry name" value="Pol/histidinol_Pase-like"/>
</dbReference>
<dbReference type="UniPathway" id="UPA00031">
    <property type="reaction ID" value="UER00013"/>
</dbReference>